<gene>
    <name evidence="2" type="ORF">Ocin01_18421</name>
</gene>
<proteinExistence type="predicted"/>
<evidence type="ECO:0000256" key="1">
    <source>
        <dbReference type="SAM" id="MobiDB-lite"/>
    </source>
</evidence>
<organism evidence="2 3">
    <name type="scientific">Orchesella cincta</name>
    <name type="common">Springtail</name>
    <name type="synonym">Podura cincta</name>
    <dbReference type="NCBI Taxonomy" id="48709"/>
    <lineage>
        <taxon>Eukaryota</taxon>
        <taxon>Metazoa</taxon>
        <taxon>Ecdysozoa</taxon>
        <taxon>Arthropoda</taxon>
        <taxon>Hexapoda</taxon>
        <taxon>Collembola</taxon>
        <taxon>Entomobryomorpha</taxon>
        <taxon>Entomobryoidea</taxon>
        <taxon>Orchesellidae</taxon>
        <taxon>Orchesellinae</taxon>
        <taxon>Orchesella</taxon>
    </lineage>
</organism>
<accession>A0A1D2M5S4</accession>
<keyword evidence="3" id="KW-1185">Reference proteome</keyword>
<sequence length="126" mass="14150">MILIYRNSSSTSFYCLERGLRCASALRRVLVRLAGFSFSVRLLELEVLSFCRDASPAPSGVTLFEPINNESTPNSNKRTEKEKPAKRTSTRRKAEAQPQPAPDNRKKSKKNYDKSLIGEWQNGNGA</sequence>
<name>A0A1D2M5S4_ORCCI</name>
<feature type="region of interest" description="Disordered" evidence="1">
    <location>
        <begin position="57"/>
        <end position="126"/>
    </location>
</feature>
<evidence type="ECO:0000313" key="3">
    <source>
        <dbReference type="Proteomes" id="UP000094527"/>
    </source>
</evidence>
<dbReference type="Proteomes" id="UP000094527">
    <property type="component" value="Unassembled WGS sequence"/>
</dbReference>
<dbReference type="AlphaFoldDB" id="A0A1D2M5S4"/>
<protein>
    <submittedName>
        <fullName evidence="2">Uncharacterized protein</fullName>
    </submittedName>
</protein>
<dbReference type="EMBL" id="LJIJ01003865">
    <property type="protein sequence ID" value="ODM88264.1"/>
    <property type="molecule type" value="Genomic_DNA"/>
</dbReference>
<evidence type="ECO:0000313" key="2">
    <source>
        <dbReference type="EMBL" id="ODM88264.1"/>
    </source>
</evidence>
<comment type="caution">
    <text evidence="2">The sequence shown here is derived from an EMBL/GenBank/DDBJ whole genome shotgun (WGS) entry which is preliminary data.</text>
</comment>
<reference evidence="2 3" key="1">
    <citation type="journal article" date="2016" name="Genome Biol. Evol.">
        <title>Gene Family Evolution Reflects Adaptation to Soil Environmental Stressors in the Genome of the Collembolan Orchesella cincta.</title>
        <authorList>
            <person name="Faddeeva-Vakhrusheva A."/>
            <person name="Derks M.F."/>
            <person name="Anvar S.Y."/>
            <person name="Agamennone V."/>
            <person name="Suring W."/>
            <person name="Smit S."/>
            <person name="van Straalen N.M."/>
            <person name="Roelofs D."/>
        </authorList>
    </citation>
    <scope>NUCLEOTIDE SEQUENCE [LARGE SCALE GENOMIC DNA]</scope>
    <source>
        <tissue evidence="2">Mixed pool</tissue>
    </source>
</reference>